<name>A0ABT3DHT4_9BACI</name>
<keyword evidence="2" id="KW-1185">Reference proteome</keyword>
<dbReference type="EMBL" id="JAOYEY010000041">
    <property type="protein sequence ID" value="MCV9886609.1"/>
    <property type="molecule type" value="Genomic_DNA"/>
</dbReference>
<evidence type="ECO:0008006" key="3">
    <source>
        <dbReference type="Google" id="ProtNLM"/>
    </source>
</evidence>
<gene>
    <name evidence="1" type="ORF">OIH86_13290</name>
</gene>
<evidence type="ECO:0000313" key="2">
    <source>
        <dbReference type="Proteomes" id="UP001526147"/>
    </source>
</evidence>
<dbReference type="RefSeq" id="WP_264143165.1">
    <property type="nucleotide sequence ID" value="NZ_JAOYEY010000041.1"/>
</dbReference>
<reference evidence="1 2" key="1">
    <citation type="submission" date="2022-10" db="EMBL/GenBank/DDBJ databases">
        <title>Draft genome assembly of moderately radiation resistant bacterium Metabacillus halosaccharovorans.</title>
        <authorList>
            <person name="Pal S."/>
            <person name="Gopinathan A."/>
        </authorList>
    </citation>
    <scope>NUCLEOTIDE SEQUENCE [LARGE SCALE GENOMIC DNA]</scope>
    <source>
        <strain evidence="1 2">VITHBRA001</strain>
    </source>
</reference>
<comment type="caution">
    <text evidence="1">The sequence shown here is derived from an EMBL/GenBank/DDBJ whole genome shotgun (WGS) entry which is preliminary data.</text>
</comment>
<organism evidence="1 2">
    <name type="scientific">Metabacillus halosaccharovorans</name>
    <dbReference type="NCBI Taxonomy" id="930124"/>
    <lineage>
        <taxon>Bacteria</taxon>
        <taxon>Bacillati</taxon>
        <taxon>Bacillota</taxon>
        <taxon>Bacilli</taxon>
        <taxon>Bacillales</taxon>
        <taxon>Bacillaceae</taxon>
        <taxon>Metabacillus</taxon>
    </lineage>
</organism>
<proteinExistence type="predicted"/>
<accession>A0ABT3DHT4</accession>
<protein>
    <recommendedName>
        <fullName evidence="3">HTH cro/C1-type domain-containing protein</fullName>
    </recommendedName>
</protein>
<sequence length="182" mass="20886">MSILDIYLQRNGKKRYDVFKETGVSQQLLSSANKKNVSSYSVKTIQAIAKTVQKSEGDVLNELLKLEKENAIFEAFNADDLLLAFDHKEPSIFIRGEFKTEIEQLAETQLSETETLGIELGSEGTANILAEGFNQLAKLFKNKKYEHDEQKKIEQIESKLRLYKMIKNSKGELLLYLRQLDY</sequence>
<dbReference type="Proteomes" id="UP001526147">
    <property type="component" value="Unassembled WGS sequence"/>
</dbReference>
<evidence type="ECO:0000313" key="1">
    <source>
        <dbReference type="EMBL" id="MCV9886609.1"/>
    </source>
</evidence>